<evidence type="ECO:0000313" key="1">
    <source>
        <dbReference type="EMBL" id="MDT7038454.1"/>
    </source>
</evidence>
<dbReference type="EMBL" id="JAVLAO010000001">
    <property type="protein sequence ID" value="MDT7038454.1"/>
    <property type="molecule type" value="Genomic_DNA"/>
</dbReference>
<dbReference type="AlphaFoldDB" id="A0AAW8WEK1"/>
<dbReference type="RefSeq" id="WP_122211787.1">
    <property type="nucleotide sequence ID" value="NZ_JAGWDT010000021.1"/>
</dbReference>
<gene>
    <name evidence="2" type="ORF">D6U17_07635</name>
    <name evidence="1" type="ORF">RI555_05465</name>
</gene>
<reference evidence="2 3" key="1">
    <citation type="submission" date="2018-10" db="EMBL/GenBank/DDBJ databases">
        <title>Genome sequences of five Lactobacillus pentosus strains isolated from brines of traditionally fermented spanish-style green table olives and differences between them.</title>
        <authorList>
            <person name="Jimenez Diaz R."/>
        </authorList>
    </citation>
    <scope>NUCLEOTIDE SEQUENCE [LARGE SCALE GENOMIC DNA]</scope>
    <source>
        <strain evidence="2 3">IG8</strain>
    </source>
</reference>
<dbReference type="Proteomes" id="UP001263852">
    <property type="component" value="Unassembled WGS sequence"/>
</dbReference>
<evidence type="ECO:0000313" key="4">
    <source>
        <dbReference type="Proteomes" id="UP001263852"/>
    </source>
</evidence>
<accession>A0AAW8WEK1</accession>
<evidence type="ECO:0000313" key="2">
    <source>
        <dbReference type="EMBL" id="RMW54770.1"/>
    </source>
</evidence>
<dbReference type="EMBL" id="RDCL01000052">
    <property type="protein sequence ID" value="RMW54770.1"/>
    <property type="molecule type" value="Genomic_DNA"/>
</dbReference>
<sequence length="76" mass="8786">MFKKSEIKKYSSDGTNLVSIVKSLNYFETINFLAVINKANNPSWTNRKCYLDATNMYSDDDRMSFLIQQAFKNGLC</sequence>
<evidence type="ECO:0000313" key="3">
    <source>
        <dbReference type="Proteomes" id="UP000281061"/>
    </source>
</evidence>
<protein>
    <submittedName>
        <fullName evidence="1">Uncharacterized protein</fullName>
    </submittedName>
</protein>
<reference evidence="1" key="2">
    <citation type="submission" date="2023-08" db="EMBL/GenBank/DDBJ databases">
        <authorList>
            <person name="Page C.A."/>
            <person name="Perez-Diaz I.M."/>
        </authorList>
    </citation>
    <scope>NUCLEOTIDE SEQUENCE</scope>
    <source>
        <strain evidence="1">1.8.9</strain>
    </source>
</reference>
<name>A0AAW8WEK1_LACPE</name>
<organism evidence="1 4">
    <name type="scientific">Lactiplantibacillus pentosus</name>
    <name type="common">Lactobacillus pentosus</name>
    <dbReference type="NCBI Taxonomy" id="1589"/>
    <lineage>
        <taxon>Bacteria</taxon>
        <taxon>Bacillati</taxon>
        <taxon>Bacillota</taxon>
        <taxon>Bacilli</taxon>
        <taxon>Lactobacillales</taxon>
        <taxon>Lactobacillaceae</taxon>
        <taxon>Lactiplantibacillus</taxon>
    </lineage>
</organism>
<proteinExistence type="predicted"/>
<dbReference type="Proteomes" id="UP000281061">
    <property type="component" value="Unassembled WGS sequence"/>
</dbReference>
<comment type="caution">
    <text evidence="1">The sequence shown here is derived from an EMBL/GenBank/DDBJ whole genome shotgun (WGS) entry which is preliminary data.</text>
</comment>